<gene>
    <name evidence="1" type="ORF">BABA_02632</name>
</gene>
<dbReference type="PATRIC" id="fig|1117379.3.peg.536"/>
<keyword evidence="2" id="KW-1185">Reference proteome</keyword>
<dbReference type="EMBL" id="AJLS01000034">
    <property type="protein sequence ID" value="EKN71035.1"/>
    <property type="molecule type" value="Genomic_DNA"/>
</dbReference>
<dbReference type="Gene3D" id="2.40.400.10">
    <property type="entry name" value="Acetoacetate decarboxylase-like"/>
    <property type="match status" value="1"/>
</dbReference>
<evidence type="ECO:0000313" key="1">
    <source>
        <dbReference type="EMBL" id="EKN71035.1"/>
    </source>
</evidence>
<organism evidence="1 2">
    <name type="scientific">Neobacillus bataviensis LMG 21833</name>
    <dbReference type="NCBI Taxonomy" id="1117379"/>
    <lineage>
        <taxon>Bacteria</taxon>
        <taxon>Bacillati</taxon>
        <taxon>Bacillota</taxon>
        <taxon>Bacilli</taxon>
        <taxon>Bacillales</taxon>
        <taxon>Bacillaceae</taxon>
        <taxon>Neobacillus</taxon>
    </lineage>
</organism>
<dbReference type="eggNOG" id="COG3361">
    <property type="taxonomic scope" value="Bacteria"/>
</dbReference>
<dbReference type="SUPFAM" id="SSF160104">
    <property type="entry name" value="Acetoacetate decarboxylase-like"/>
    <property type="match status" value="1"/>
</dbReference>
<protein>
    <recommendedName>
        <fullName evidence="3">DUF2071 domain-containing protein</fullName>
    </recommendedName>
</protein>
<dbReference type="AlphaFoldDB" id="K6CIT4"/>
<dbReference type="STRING" id="1117379.BABA_02632"/>
<evidence type="ECO:0000313" key="2">
    <source>
        <dbReference type="Proteomes" id="UP000006316"/>
    </source>
</evidence>
<accession>K6CIT4</accession>
<dbReference type="Proteomes" id="UP000006316">
    <property type="component" value="Unassembled WGS sequence"/>
</dbReference>
<sequence>MNILNDSGHRSWPLPSKYWIIRQSWRNLLFLHWPIPLEKLRPHIPSSLQIDTFNSYAWVGVILFVIEGIYPRGISSVSLTSKFPEVNVRTYVTYDGKPGIYFLSIDVENWASLRIAKRWYRLPYHSAQISFRKEGQAFHMHSIRKGNANTPISFKGKYVPVAKVYFPKEGTLDHWLTERYCLYSSNNGVNIYCGEINHRSWPLQNVETEIYHNTLFTPYQFELSDEKPIVHFSKGLDTIFWNIKKII</sequence>
<evidence type="ECO:0008006" key="3">
    <source>
        <dbReference type="Google" id="ProtNLM"/>
    </source>
</evidence>
<comment type="caution">
    <text evidence="1">The sequence shown here is derived from an EMBL/GenBank/DDBJ whole genome shotgun (WGS) entry which is preliminary data.</text>
</comment>
<dbReference type="OrthoDB" id="150993at2"/>
<name>K6CIT4_9BACI</name>
<dbReference type="PANTHER" id="PTHR39186">
    <property type="entry name" value="DUF2071 FAMILY PROTEIN"/>
    <property type="match status" value="1"/>
</dbReference>
<dbReference type="Pfam" id="PF09844">
    <property type="entry name" value="DUF2071"/>
    <property type="match status" value="1"/>
</dbReference>
<dbReference type="InterPro" id="IPR018644">
    <property type="entry name" value="DUF2071"/>
</dbReference>
<dbReference type="PANTHER" id="PTHR39186:SF1">
    <property type="entry name" value="DUF2071 DOMAIN-CONTAINING PROTEIN"/>
    <property type="match status" value="1"/>
</dbReference>
<reference evidence="1 2" key="1">
    <citation type="journal article" date="2012" name="Front. Microbiol.">
        <title>Redundancy and modularity in membrane-associated dissimilatory nitrate reduction in Bacillus.</title>
        <authorList>
            <person name="Heylen K."/>
            <person name="Keltjens J."/>
        </authorList>
    </citation>
    <scope>NUCLEOTIDE SEQUENCE [LARGE SCALE GENOMIC DNA]</scope>
    <source>
        <strain evidence="2">LMG 21833T</strain>
    </source>
</reference>
<dbReference type="RefSeq" id="WP_007083567.1">
    <property type="nucleotide sequence ID" value="NZ_AJLS01000034.1"/>
</dbReference>
<dbReference type="InterPro" id="IPR023375">
    <property type="entry name" value="ADC_dom_sf"/>
</dbReference>
<proteinExistence type="predicted"/>